<dbReference type="EMBL" id="KB007933">
    <property type="protein sequence ID" value="ELR19445.1"/>
    <property type="molecule type" value="Genomic_DNA"/>
</dbReference>
<accession>L8H2I4</accession>
<reference evidence="1 2" key="1">
    <citation type="journal article" date="2013" name="Genome Biol.">
        <title>Genome of Acanthamoeba castellanii highlights extensive lateral gene transfer and early evolution of tyrosine kinase signaling.</title>
        <authorList>
            <person name="Clarke M."/>
            <person name="Lohan A.J."/>
            <person name="Liu B."/>
            <person name="Lagkouvardos I."/>
            <person name="Roy S."/>
            <person name="Zafar N."/>
            <person name="Bertelli C."/>
            <person name="Schilde C."/>
            <person name="Kianianmomeni A."/>
            <person name="Burglin T.R."/>
            <person name="Frech C."/>
            <person name="Turcotte B."/>
            <person name="Kopec K.O."/>
            <person name="Synnott J.M."/>
            <person name="Choo C."/>
            <person name="Paponov I."/>
            <person name="Finkler A."/>
            <person name="Soon Heng Tan C."/>
            <person name="Hutchins A.P."/>
            <person name="Weinmeier T."/>
            <person name="Rattei T."/>
            <person name="Chu J.S."/>
            <person name="Gimenez G."/>
            <person name="Irimia M."/>
            <person name="Rigden D.J."/>
            <person name="Fitzpatrick D.A."/>
            <person name="Lorenzo-Morales J."/>
            <person name="Bateman A."/>
            <person name="Chiu C.H."/>
            <person name="Tang P."/>
            <person name="Hegemann P."/>
            <person name="Fromm H."/>
            <person name="Raoult D."/>
            <person name="Greub G."/>
            <person name="Miranda-Saavedra D."/>
            <person name="Chen N."/>
            <person name="Nash P."/>
            <person name="Ginger M.L."/>
            <person name="Horn M."/>
            <person name="Schaap P."/>
            <person name="Caler L."/>
            <person name="Loftus B."/>
        </authorList>
    </citation>
    <scope>NUCLEOTIDE SEQUENCE [LARGE SCALE GENOMIC DNA]</scope>
    <source>
        <strain evidence="1 2">Neff</strain>
    </source>
</reference>
<dbReference type="Proteomes" id="UP000011083">
    <property type="component" value="Unassembled WGS sequence"/>
</dbReference>
<evidence type="ECO:0000313" key="1">
    <source>
        <dbReference type="EMBL" id="ELR19445.1"/>
    </source>
</evidence>
<organism evidence="1 2">
    <name type="scientific">Acanthamoeba castellanii (strain ATCC 30010 / Neff)</name>
    <dbReference type="NCBI Taxonomy" id="1257118"/>
    <lineage>
        <taxon>Eukaryota</taxon>
        <taxon>Amoebozoa</taxon>
        <taxon>Discosea</taxon>
        <taxon>Longamoebia</taxon>
        <taxon>Centramoebida</taxon>
        <taxon>Acanthamoebidae</taxon>
        <taxon>Acanthamoeba</taxon>
    </lineage>
</organism>
<dbReference type="RefSeq" id="XP_004341531.1">
    <property type="nucleotide sequence ID" value="XM_004341483.1"/>
</dbReference>
<evidence type="ECO:0000313" key="2">
    <source>
        <dbReference type="Proteomes" id="UP000011083"/>
    </source>
</evidence>
<keyword evidence="2" id="KW-1185">Reference proteome</keyword>
<dbReference type="AlphaFoldDB" id="L8H2I4"/>
<sequence>MEDEEEWRWLTLAPPCGWHGTCVGVTREHLPRSYLCHAAAMALGGDADASENPTLASELHYRCTDGLRVKVLAWGRRPFAEDRLAAEGRFTELFLPALRCCDRPVCPPAGTSPLSSSSLVGWLVASDLSSIRILSTRPCV</sequence>
<dbReference type="VEuPathDB" id="AmoebaDB:ACA1_267020"/>
<dbReference type="GeneID" id="14920225"/>
<name>L8H2I4_ACACF</name>
<proteinExistence type="predicted"/>
<protein>
    <submittedName>
        <fullName evidence="1">Uncharacterized protein</fullName>
    </submittedName>
</protein>
<dbReference type="KEGG" id="acan:ACA1_267020"/>
<gene>
    <name evidence="1" type="ORF">ACA1_267020</name>
</gene>